<feature type="compositionally biased region" description="Polar residues" evidence="1">
    <location>
        <begin position="158"/>
        <end position="170"/>
    </location>
</feature>
<accession>A0AAD4USI5</accession>
<protein>
    <submittedName>
        <fullName evidence="3">Uncharacterized protein</fullName>
    </submittedName>
</protein>
<feature type="region of interest" description="Disordered" evidence="1">
    <location>
        <begin position="117"/>
        <end position="172"/>
    </location>
</feature>
<dbReference type="Proteomes" id="UP001054821">
    <property type="component" value="Unassembled WGS sequence"/>
</dbReference>
<keyword evidence="2" id="KW-0472">Membrane</keyword>
<feature type="region of interest" description="Disordered" evidence="1">
    <location>
        <begin position="59"/>
        <end position="84"/>
    </location>
</feature>
<feature type="compositionally biased region" description="Polar residues" evidence="1">
    <location>
        <begin position="59"/>
        <end position="73"/>
    </location>
</feature>
<keyword evidence="2" id="KW-0812">Transmembrane</keyword>
<proteinExistence type="predicted"/>
<reference evidence="3 4" key="1">
    <citation type="journal article" date="2022" name="G3 (Bethesda)">
        <title>Whole-genome sequence and methylome profiling of the almond [Prunus dulcis (Mill.) D.A. Webb] cultivar 'Nonpareil'.</title>
        <authorList>
            <person name="D'Amico-Willman K.M."/>
            <person name="Ouma W.Z."/>
            <person name="Meulia T."/>
            <person name="Sideli G.M."/>
            <person name="Gradziel T.M."/>
            <person name="Fresnedo-Ramirez J."/>
        </authorList>
    </citation>
    <scope>NUCLEOTIDE SEQUENCE [LARGE SCALE GENOMIC DNA]</scope>
    <source>
        <strain evidence="3">Clone GOH B32 T37-40</strain>
    </source>
</reference>
<keyword evidence="4" id="KW-1185">Reference proteome</keyword>
<keyword evidence="2" id="KW-1133">Transmembrane helix</keyword>
<evidence type="ECO:0000256" key="1">
    <source>
        <dbReference type="SAM" id="MobiDB-lite"/>
    </source>
</evidence>
<evidence type="ECO:0000256" key="2">
    <source>
        <dbReference type="SAM" id="Phobius"/>
    </source>
</evidence>
<sequence length="189" mass="20522">MENNTKHEQRRQTISISIGGGVGGGIGGLDVLGGALAIASLVATFFTINKLREGRHVNKNLTTPTNDSSQGSMENECFTKDDDDEEGTAQCRLVASSAWQTNMDNNCSEEHVLEKVGDGSMGELPQNSSPKLEETNDGLEKLEKEDKIVQTDKHDRYSNLTRTRSSSTPNLDFAHSHAASLFGPRVSNK</sequence>
<name>A0AAD4USI5_PRUDU</name>
<feature type="compositionally biased region" description="Basic and acidic residues" evidence="1">
    <location>
        <begin position="131"/>
        <end position="157"/>
    </location>
</feature>
<evidence type="ECO:0000313" key="4">
    <source>
        <dbReference type="Proteomes" id="UP001054821"/>
    </source>
</evidence>
<feature type="transmembrane region" description="Helical" evidence="2">
    <location>
        <begin position="31"/>
        <end position="49"/>
    </location>
</feature>
<organism evidence="3 4">
    <name type="scientific">Prunus dulcis</name>
    <name type="common">Almond</name>
    <name type="synonym">Amygdalus dulcis</name>
    <dbReference type="NCBI Taxonomy" id="3755"/>
    <lineage>
        <taxon>Eukaryota</taxon>
        <taxon>Viridiplantae</taxon>
        <taxon>Streptophyta</taxon>
        <taxon>Embryophyta</taxon>
        <taxon>Tracheophyta</taxon>
        <taxon>Spermatophyta</taxon>
        <taxon>Magnoliopsida</taxon>
        <taxon>eudicotyledons</taxon>
        <taxon>Gunneridae</taxon>
        <taxon>Pentapetalae</taxon>
        <taxon>rosids</taxon>
        <taxon>fabids</taxon>
        <taxon>Rosales</taxon>
        <taxon>Rosaceae</taxon>
        <taxon>Amygdaloideae</taxon>
        <taxon>Amygdaleae</taxon>
        <taxon>Prunus</taxon>
    </lineage>
</organism>
<gene>
    <name evidence="3" type="ORF">L3X38_045568</name>
</gene>
<comment type="caution">
    <text evidence="3">The sequence shown here is derived from an EMBL/GenBank/DDBJ whole genome shotgun (WGS) entry which is preliminary data.</text>
</comment>
<dbReference type="EMBL" id="JAJFAZ020000087">
    <property type="protein sequence ID" value="KAI5311101.1"/>
    <property type="molecule type" value="Genomic_DNA"/>
</dbReference>
<evidence type="ECO:0000313" key="3">
    <source>
        <dbReference type="EMBL" id="KAI5311101.1"/>
    </source>
</evidence>
<dbReference type="AlphaFoldDB" id="A0AAD4USI5"/>